<dbReference type="AlphaFoldDB" id="A0A242JW21"/>
<feature type="transmembrane region" description="Helical" evidence="1">
    <location>
        <begin position="172"/>
        <end position="193"/>
    </location>
</feature>
<reference evidence="2 3" key="1">
    <citation type="submission" date="2017-05" db="EMBL/GenBank/DDBJ databases">
        <title>The Genome Sequence of Enterococcus sp. 10A9_DIV0425.</title>
        <authorList>
            <consortium name="The Broad Institute Genomics Platform"/>
            <consortium name="The Broad Institute Genomic Center for Infectious Diseases"/>
            <person name="Earl A."/>
            <person name="Manson A."/>
            <person name="Schwartman J."/>
            <person name="Gilmore M."/>
            <person name="Abouelleil A."/>
            <person name="Cao P."/>
            <person name="Chapman S."/>
            <person name="Cusick C."/>
            <person name="Shea T."/>
            <person name="Young S."/>
            <person name="Neafsey D."/>
            <person name="Nusbaum C."/>
            <person name="Birren B."/>
        </authorList>
    </citation>
    <scope>NUCLEOTIDE SEQUENCE [LARGE SCALE GENOMIC DNA]</scope>
    <source>
        <strain evidence="2 3">10A9_DIV0425</strain>
    </source>
</reference>
<feature type="transmembrane region" description="Helical" evidence="1">
    <location>
        <begin position="20"/>
        <end position="39"/>
    </location>
</feature>
<proteinExistence type="predicted"/>
<accession>A0A242JW21</accession>
<organism evidence="2 3">
    <name type="scientific">Candidatus Enterococcus wittei</name>
    <dbReference type="NCBI Taxonomy" id="1987383"/>
    <lineage>
        <taxon>Bacteria</taxon>
        <taxon>Bacillati</taxon>
        <taxon>Bacillota</taxon>
        <taxon>Bacilli</taxon>
        <taxon>Lactobacillales</taxon>
        <taxon>Enterococcaceae</taxon>
        <taxon>Enterococcus</taxon>
    </lineage>
</organism>
<sequence>MTNNSLSPKDIYSFFKDHIKIYILSFVLSVVLIGGLFFYSSRSQNKLETNNQTNEPLFSFILENSQGNIMTASGAVKQVFLTSLQENGQFSDDVLEKLNVTYNDIQNTIDVQFVEEVPEQKQKQISELLQQEMNNGELPFFKNKTFYYINKEIENNRASTLQITEGVSTKKIILLVLVVIVITVGLGTLIVSWKEYKTKVITQKFTLGNDVQAIDIESLDLSSKQEKQSIINALLNGTSQNKFLVLENENIIEKENLIISEKTKVYSSLENIVEPVSFEPEEILIVCFKKNTTKKWYKEQVEIAKALTNSIKTIYI</sequence>
<comment type="caution">
    <text evidence="2">The sequence shown here is derived from an EMBL/GenBank/DDBJ whole genome shotgun (WGS) entry which is preliminary data.</text>
</comment>
<evidence type="ECO:0000256" key="1">
    <source>
        <dbReference type="SAM" id="Phobius"/>
    </source>
</evidence>
<keyword evidence="1" id="KW-0472">Membrane</keyword>
<protein>
    <submittedName>
        <fullName evidence="2">Uncharacterized protein</fullName>
    </submittedName>
</protein>
<dbReference type="EMBL" id="NGMO01000004">
    <property type="protein sequence ID" value="OTP09515.1"/>
    <property type="molecule type" value="Genomic_DNA"/>
</dbReference>
<gene>
    <name evidence="2" type="ORF">A5844_002293</name>
</gene>
<evidence type="ECO:0000313" key="3">
    <source>
        <dbReference type="Proteomes" id="UP000194933"/>
    </source>
</evidence>
<name>A0A242JW21_9ENTE</name>
<keyword evidence="1" id="KW-0812">Transmembrane</keyword>
<dbReference type="Proteomes" id="UP000194933">
    <property type="component" value="Unassembled WGS sequence"/>
</dbReference>
<evidence type="ECO:0000313" key="2">
    <source>
        <dbReference type="EMBL" id="OTP09515.1"/>
    </source>
</evidence>
<dbReference type="RefSeq" id="WP_086285344.1">
    <property type="nucleotide sequence ID" value="NZ_NGMO01000004.1"/>
</dbReference>
<keyword evidence="3" id="KW-1185">Reference proteome</keyword>
<keyword evidence="1" id="KW-1133">Transmembrane helix</keyword>
<dbReference type="STRING" id="1987383.A5844_002293"/>